<reference evidence="5 6" key="1">
    <citation type="submission" date="2016-10" db="EMBL/GenBank/DDBJ databases">
        <authorList>
            <person name="Varghese N."/>
            <person name="Submissions S."/>
        </authorList>
    </citation>
    <scope>NUCLEOTIDE SEQUENCE [LARGE SCALE GENOMIC DNA]</scope>
    <source>
        <strain evidence="5 6">DSM 13796</strain>
    </source>
</reference>
<dbReference type="PROSITE" id="PS00893">
    <property type="entry name" value="NUDIX_BOX"/>
    <property type="match status" value="1"/>
</dbReference>
<dbReference type="PANTHER" id="PTHR43736:SF1">
    <property type="entry name" value="DIHYDRONEOPTERIN TRIPHOSPHATE DIPHOSPHATASE"/>
    <property type="match status" value="1"/>
</dbReference>
<evidence type="ECO:0000313" key="6">
    <source>
        <dbReference type="Proteomes" id="UP000182762"/>
    </source>
</evidence>
<comment type="caution">
    <text evidence="5">The sequence shown here is derived from an EMBL/GenBank/DDBJ whole genome shotgun (WGS) entry which is preliminary data.</text>
</comment>
<organism evidence="5 6">
    <name type="scientific">Priestia endophytica DSM 13796</name>
    <dbReference type="NCBI Taxonomy" id="1121089"/>
    <lineage>
        <taxon>Bacteria</taxon>
        <taxon>Bacillati</taxon>
        <taxon>Bacillota</taxon>
        <taxon>Bacilli</taxon>
        <taxon>Bacillales</taxon>
        <taxon>Bacillaceae</taxon>
        <taxon>Priestia</taxon>
    </lineage>
</organism>
<dbReference type="NCBIfam" id="TIGR02705">
    <property type="entry name" value="nudix_YtkD"/>
    <property type="match status" value="1"/>
</dbReference>
<keyword evidence="6" id="KW-1185">Reference proteome</keyword>
<evidence type="ECO:0000256" key="2">
    <source>
        <dbReference type="ARBA" id="ARBA00022801"/>
    </source>
</evidence>
<dbReference type="InterPro" id="IPR000086">
    <property type="entry name" value="NUDIX_hydrolase_dom"/>
</dbReference>
<dbReference type="InterPro" id="IPR015797">
    <property type="entry name" value="NUDIX_hydrolase-like_dom_sf"/>
</dbReference>
<gene>
    <name evidence="5" type="ORF">SAMN02745910_05069</name>
</gene>
<dbReference type="GeneID" id="93713577"/>
<dbReference type="InterPro" id="IPR020476">
    <property type="entry name" value="Nudix_hydrolase"/>
</dbReference>
<dbReference type="CDD" id="cd04665">
    <property type="entry name" value="NUDIX_RppH"/>
    <property type="match status" value="1"/>
</dbReference>
<protein>
    <submittedName>
        <fullName evidence="5">8-oxo-dGTP diphosphatase</fullName>
    </submittedName>
</protein>
<dbReference type="Gene3D" id="3.90.79.10">
    <property type="entry name" value="Nucleoside Triphosphate Pyrophosphohydrolase"/>
    <property type="match status" value="1"/>
</dbReference>
<sequence>MYTFKDSYQNQVFLSFNKHAFSKNPKHVWVVCRFEGQWLLTDHSTRGMEFPGGKVEQGETPAEAARREVMEETGGVVTDLHYLGQYKVCSRQRIIIKNIYFASIPEIIKRDDYLETKGPVLVRELPKDIKNHAEYSFIMKDDVLQHVLTEMRRQRILPQKGTSS</sequence>
<dbReference type="InterPro" id="IPR020084">
    <property type="entry name" value="NUDIX_hydrolase_CS"/>
</dbReference>
<dbReference type="InterPro" id="IPR014078">
    <property type="entry name" value="Nudix_YtkD"/>
</dbReference>
<dbReference type="RefSeq" id="WP_061803990.1">
    <property type="nucleotide sequence ID" value="NZ_FOXX01000027.1"/>
</dbReference>
<evidence type="ECO:0000256" key="3">
    <source>
        <dbReference type="RuleBase" id="RU003476"/>
    </source>
</evidence>
<accession>A0A1I6C5T6</accession>
<keyword evidence="2 3" id="KW-0378">Hydrolase</keyword>
<dbReference type="PROSITE" id="PS51462">
    <property type="entry name" value="NUDIX"/>
    <property type="match status" value="1"/>
</dbReference>
<proteinExistence type="inferred from homology"/>
<feature type="domain" description="Nudix hydrolase" evidence="4">
    <location>
        <begin position="6"/>
        <end position="162"/>
    </location>
</feature>
<dbReference type="PANTHER" id="PTHR43736">
    <property type="entry name" value="ADP-RIBOSE PYROPHOSPHATASE"/>
    <property type="match status" value="1"/>
</dbReference>
<dbReference type="EMBL" id="FOXX01000027">
    <property type="protein sequence ID" value="SFQ88551.1"/>
    <property type="molecule type" value="Genomic_DNA"/>
</dbReference>
<name>A0A1I6C5T6_9BACI</name>
<dbReference type="Pfam" id="PF00293">
    <property type="entry name" value="NUDIX"/>
    <property type="match status" value="1"/>
</dbReference>
<comment type="similarity">
    <text evidence="1 3">Belongs to the Nudix hydrolase family.</text>
</comment>
<evidence type="ECO:0000313" key="5">
    <source>
        <dbReference type="EMBL" id="SFQ88551.1"/>
    </source>
</evidence>
<evidence type="ECO:0000259" key="4">
    <source>
        <dbReference type="PROSITE" id="PS51462"/>
    </source>
</evidence>
<dbReference type="SUPFAM" id="SSF55811">
    <property type="entry name" value="Nudix"/>
    <property type="match status" value="1"/>
</dbReference>
<dbReference type="PRINTS" id="PR00502">
    <property type="entry name" value="NUDIXFAMILY"/>
</dbReference>
<evidence type="ECO:0000256" key="1">
    <source>
        <dbReference type="ARBA" id="ARBA00005582"/>
    </source>
</evidence>
<dbReference type="Proteomes" id="UP000182762">
    <property type="component" value="Unassembled WGS sequence"/>
</dbReference>